<dbReference type="KEGG" id="gtt:GUITHDRAFT_106909"/>
<protein>
    <recommendedName>
        <fullName evidence="4">Methyltransferase domain-containing protein</fullName>
    </recommendedName>
</protein>
<dbReference type="SUPFAM" id="SSF53335">
    <property type="entry name" value="S-adenosyl-L-methionine-dependent methyltransferases"/>
    <property type="match status" value="1"/>
</dbReference>
<dbReference type="EMBL" id="JH992990">
    <property type="protein sequence ID" value="EKX47469.1"/>
    <property type="molecule type" value="Genomic_DNA"/>
</dbReference>
<keyword evidence="3" id="KW-1185">Reference proteome</keyword>
<evidence type="ECO:0000313" key="3">
    <source>
        <dbReference type="Proteomes" id="UP000011087"/>
    </source>
</evidence>
<evidence type="ECO:0008006" key="4">
    <source>
        <dbReference type="Google" id="ProtNLM"/>
    </source>
</evidence>
<dbReference type="EnsemblProtists" id="EKX47469">
    <property type="protein sequence ID" value="EKX47469"/>
    <property type="gene ID" value="GUITHDRAFT_106909"/>
</dbReference>
<dbReference type="HOGENOM" id="CLU_2241758_0_0_1"/>
<dbReference type="OrthoDB" id="10585202at2759"/>
<dbReference type="AlphaFoldDB" id="L1JH46"/>
<name>L1JH46_GUITC</name>
<reference evidence="2" key="3">
    <citation type="submission" date="2015-06" db="UniProtKB">
        <authorList>
            <consortium name="EnsemblProtists"/>
        </authorList>
    </citation>
    <scope>IDENTIFICATION</scope>
</reference>
<gene>
    <name evidence="1" type="ORF">GUITHDRAFT_106909</name>
</gene>
<dbReference type="Proteomes" id="UP000011087">
    <property type="component" value="Unassembled WGS sequence"/>
</dbReference>
<accession>L1JH46</accession>
<dbReference type="Gene3D" id="3.40.50.150">
    <property type="entry name" value="Vaccinia Virus protein VP39"/>
    <property type="match status" value="1"/>
</dbReference>
<proteinExistence type="predicted"/>
<reference evidence="3" key="2">
    <citation type="submission" date="2012-11" db="EMBL/GenBank/DDBJ databases">
        <authorList>
            <person name="Kuo A."/>
            <person name="Curtis B.A."/>
            <person name="Tanifuji G."/>
            <person name="Burki F."/>
            <person name="Gruber A."/>
            <person name="Irimia M."/>
            <person name="Maruyama S."/>
            <person name="Arias M.C."/>
            <person name="Ball S.G."/>
            <person name="Gile G.H."/>
            <person name="Hirakawa Y."/>
            <person name="Hopkins J.F."/>
            <person name="Rensing S.A."/>
            <person name="Schmutz J."/>
            <person name="Symeonidi A."/>
            <person name="Elias M."/>
            <person name="Eveleigh R.J."/>
            <person name="Herman E.K."/>
            <person name="Klute M.J."/>
            <person name="Nakayama T."/>
            <person name="Obornik M."/>
            <person name="Reyes-Prieto A."/>
            <person name="Armbrust E.V."/>
            <person name="Aves S.J."/>
            <person name="Beiko R.G."/>
            <person name="Coutinho P."/>
            <person name="Dacks J.B."/>
            <person name="Durnford D.G."/>
            <person name="Fast N.M."/>
            <person name="Green B.R."/>
            <person name="Grisdale C."/>
            <person name="Hempe F."/>
            <person name="Henrissat B."/>
            <person name="Hoppner M.P."/>
            <person name="Ishida K.-I."/>
            <person name="Kim E."/>
            <person name="Koreny L."/>
            <person name="Kroth P.G."/>
            <person name="Liu Y."/>
            <person name="Malik S.-B."/>
            <person name="Maier U.G."/>
            <person name="McRose D."/>
            <person name="Mock T."/>
            <person name="Neilson J.A."/>
            <person name="Onodera N.T."/>
            <person name="Poole A.M."/>
            <person name="Pritham E.J."/>
            <person name="Richards T.A."/>
            <person name="Rocap G."/>
            <person name="Roy S.W."/>
            <person name="Sarai C."/>
            <person name="Schaack S."/>
            <person name="Shirato S."/>
            <person name="Slamovits C.H."/>
            <person name="Spencer D.F."/>
            <person name="Suzuki S."/>
            <person name="Worden A.Z."/>
            <person name="Zauner S."/>
            <person name="Barry K."/>
            <person name="Bell C."/>
            <person name="Bharti A.K."/>
            <person name="Crow J.A."/>
            <person name="Grimwood J."/>
            <person name="Kramer R."/>
            <person name="Lindquist E."/>
            <person name="Lucas S."/>
            <person name="Salamov A."/>
            <person name="McFadden G.I."/>
            <person name="Lane C.E."/>
            <person name="Keeling P.J."/>
            <person name="Gray M.W."/>
            <person name="Grigoriev I.V."/>
            <person name="Archibald J.M."/>
        </authorList>
    </citation>
    <scope>NUCLEOTIDE SEQUENCE</scope>
    <source>
        <strain evidence="3">CCMP2712</strain>
    </source>
</reference>
<evidence type="ECO:0000313" key="1">
    <source>
        <dbReference type="EMBL" id="EKX47469.1"/>
    </source>
</evidence>
<dbReference type="GeneID" id="17304132"/>
<reference evidence="1 3" key="1">
    <citation type="journal article" date="2012" name="Nature">
        <title>Algal genomes reveal evolutionary mosaicism and the fate of nucleomorphs.</title>
        <authorList>
            <consortium name="DOE Joint Genome Institute"/>
            <person name="Curtis B.A."/>
            <person name="Tanifuji G."/>
            <person name="Burki F."/>
            <person name="Gruber A."/>
            <person name="Irimia M."/>
            <person name="Maruyama S."/>
            <person name="Arias M.C."/>
            <person name="Ball S.G."/>
            <person name="Gile G.H."/>
            <person name="Hirakawa Y."/>
            <person name="Hopkins J.F."/>
            <person name="Kuo A."/>
            <person name="Rensing S.A."/>
            <person name="Schmutz J."/>
            <person name="Symeonidi A."/>
            <person name="Elias M."/>
            <person name="Eveleigh R.J."/>
            <person name="Herman E.K."/>
            <person name="Klute M.J."/>
            <person name="Nakayama T."/>
            <person name="Obornik M."/>
            <person name="Reyes-Prieto A."/>
            <person name="Armbrust E.V."/>
            <person name="Aves S.J."/>
            <person name="Beiko R.G."/>
            <person name="Coutinho P."/>
            <person name="Dacks J.B."/>
            <person name="Durnford D.G."/>
            <person name="Fast N.M."/>
            <person name="Green B.R."/>
            <person name="Grisdale C.J."/>
            <person name="Hempel F."/>
            <person name="Henrissat B."/>
            <person name="Hoppner M.P."/>
            <person name="Ishida K."/>
            <person name="Kim E."/>
            <person name="Koreny L."/>
            <person name="Kroth P.G."/>
            <person name="Liu Y."/>
            <person name="Malik S.B."/>
            <person name="Maier U.G."/>
            <person name="McRose D."/>
            <person name="Mock T."/>
            <person name="Neilson J.A."/>
            <person name="Onodera N.T."/>
            <person name="Poole A.M."/>
            <person name="Pritham E.J."/>
            <person name="Richards T.A."/>
            <person name="Rocap G."/>
            <person name="Roy S.W."/>
            <person name="Sarai C."/>
            <person name="Schaack S."/>
            <person name="Shirato S."/>
            <person name="Slamovits C.H."/>
            <person name="Spencer D.F."/>
            <person name="Suzuki S."/>
            <person name="Worden A.Z."/>
            <person name="Zauner S."/>
            <person name="Barry K."/>
            <person name="Bell C."/>
            <person name="Bharti A.K."/>
            <person name="Crow J.A."/>
            <person name="Grimwood J."/>
            <person name="Kramer R."/>
            <person name="Lindquist E."/>
            <person name="Lucas S."/>
            <person name="Salamov A."/>
            <person name="McFadden G.I."/>
            <person name="Lane C.E."/>
            <person name="Keeling P.J."/>
            <person name="Gray M.W."/>
            <person name="Grigoriev I.V."/>
            <person name="Archibald J.M."/>
        </authorList>
    </citation>
    <scope>NUCLEOTIDE SEQUENCE</scope>
    <source>
        <strain evidence="1 3">CCMP2712</strain>
    </source>
</reference>
<dbReference type="InterPro" id="IPR029063">
    <property type="entry name" value="SAM-dependent_MTases_sf"/>
</dbReference>
<organism evidence="1">
    <name type="scientific">Guillardia theta (strain CCMP2712)</name>
    <name type="common">Cryptophyte</name>
    <dbReference type="NCBI Taxonomy" id="905079"/>
    <lineage>
        <taxon>Eukaryota</taxon>
        <taxon>Cryptophyceae</taxon>
        <taxon>Pyrenomonadales</taxon>
        <taxon>Geminigeraceae</taxon>
        <taxon>Guillardia</taxon>
    </lineage>
</organism>
<dbReference type="PaxDb" id="55529-EKX47469"/>
<dbReference type="RefSeq" id="XP_005834449.1">
    <property type="nucleotide sequence ID" value="XM_005834392.1"/>
</dbReference>
<evidence type="ECO:0000313" key="2">
    <source>
        <dbReference type="EnsemblProtists" id="EKX47469"/>
    </source>
</evidence>
<sequence length="105" mass="11864">MVNSDLLPINKDLPHNEKPVTIWPLSDAQVMHFHSSELAQALPRMLQKELPVIDFGCGKGFYISKLSELGYQVYGIEGTDGIQDIAYYKPIMKACERLPCLRPET</sequence>